<dbReference type="Gene3D" id="3.30.1360.40">
    <property type="match status" value="1"/>
</dbReference>
<sequence length="241" mass="27169">MSFNITYKRFGKTSILIEWPTVINDEVLQDVLNFKFKIENKAIKGLIQITNAYNSLLVIYNEALFAFEEQLAVLKGVYLSQDIGLKNTSRLWRIPVCYDAHFGIDLNAIALDKNISIDQVIKIHSQTIYTVYFIGFLPGFLYLGGLDASIFMPRKATPRLKINKGSVAIGGEQTGVYPSESPGGWNIIGNSPINFFDVTKQQPCFAKAGDKIKFYPISLKVYKDIKTLVDAHVYVIENNRV</sequence>
<dbReference type="Proteomes" id="UP001501496">
    <property type="component" value="Unassembled WGS sequence"/>
</dbReference>
<dbReference type="NCBIfam" id="TIGR00370">
    <property type="entry name" value="5-oxoprolinase subunit PxpB"/>
    <property type="match status" value="1"/>
</dbReference>
<proteinExistence type="predicted"/>
<dbReference type="RefSeq" id="WP_344789233.1">
    <property type="nucleotide sequence ID" value="NZ_BAABCA010000007.1"/>
</dbReference>
<dbReference type="InterPro" id="IPR010016">
    <property type="entry name" value="PxpB"/>
</dbReference>
<evidence type="ECO:0000259" key="5">
    <source>
        <dbReference type="SMART" id="SM00796"/>
    </source>
</evidence>
<evidence type="ECO:0000256" key="3">
    <source>
        <dbReference type="ARBA" id="ARBA00022840"/>
    </source>
</evidence>
<accession>A0ABP8CFY6</accession>
<dbReference type="EMBL" id="BAABCA010000007">
    <property type="protein sequence ID" value="GAA4238828.1"/>
    <property type="molecule type" value="Genomic_DNA"/>
</dbReference>
<dbReference type="SUPFAM" id="SSF160467">
    <property type="entry name" value="PH0987 N-terminal domain-like"/>
    <property type="match status" value="1"/>
</dbReference>
<feature type="domain" description="Carboxyltransferase" evidence="5">
    <location>
        <begin position="5"/>
        <end position="206"/>
    </location>
</feature>
<protein>
    <submittedName>
        <fullName evidence="6">5-oxoprolinase subunit PxpB</fullName>
    </submittedName>
</protein>
<dbReference type="Gene3D" id="2.40.100.10">
    <property type="entry name" value="Cyclophilin-like"/>
    <property type="match status" value="1"/>
</dbReference>
<keyword evidence="7" id="KW-1185">Reference proteome</keyword>
<dbReference type="PANTHER" id="PTHR34698:SF2">
    <property type="entry name" value="5-OXOPROLINASE SUBUNIT B"/>
    <property type="match status" value="1"/>
</dbReference>
<reference evidence="7" key="1">
    <citation type="journal article" date="2019" name="Int. J. Syst. Evol. Microbiol.">
        <title>The Global Catalogue of Microorganisms (GCM) 10K type strain sequencing project: providing services to taxonomists for standard genome sequencing and annotation.</title>
        <authorList>
            <consortium name="The Broad Institute Genomics Platform"/>
            <consortium name="The Broad Institute Genome Sequencing Center for Infectious Disease"/>
            <person name="Wu L."/>
            <person name="Ma J."/>
        </authorList>
    </citation>
    <scope>NUCLEOTIDE SEQUENCE [LARGE SCALE GENOMIC DNA]</scope>
    <source>
        <strain evidence="7">JCM 17630</strain>
    </source>
</reference>
<organism evidence="6 7">
    <name type="scientific">Postechiella marina</name>
    <dbReference type="NCBI Taxonomy" id="943941"/>
    <lineage>
        <taxon>Bacteria</taxon>
        <taxon>Pseudomonadati</taxon>
        <taxon>Bacteroidota</taxon>
        <taxon>Flavobacteriia</taxon>
        <taxon>Flavobacteriales</taxon>
        <taxon>Flavobacteriaceae</taxon>
        <taxon>Postechiella</taxon>
    </lineage>
</organism>
<dbReference type="SMART" id="SM00796">
    <property type="entry name" value="AHS1"/>
    <property type="match status" value="1"/>
</dbReference>
<evidence type="ECO:0000256" key="4">
    <source>
        <dbReference type="SAM" id="Phobius"/>
    </source>
</evidence>
<evidence type="ECO:0000256" key="2">
    <source>
        <dbReference type="ARBA" id="ARBA00022801"/>
    </source>
</evidence>
<gene>
    <name evidence="6" type="primary">pxpB</name>
    <name evidence="6" type="ORF">GCM10022291_30780</name>
</gene>
<dbReference type="InterPro" id="IPR029000">
    <property type="entry name" value="Cyclophilin-like_dom_sf"/>
</dbReference>
<keyword evidence="1" id="KW-0547">Nucleotide-binding</keyword>
<evidence type="ECO:0000256" key="1">
    <source>
        <dbReference type="ARBA" id="ARBA00022741"/>
    </source>
</evidence>
<dbReference type="Pfam" id="PF02682">
    <property type="entry name" value="CT_C_D"/>
    <property type="match status" value="1"/>
</dbReference>
<comment type="caution">
    <text evidence="6">The sequence shown here is derived from an EMBL/GenBank/DDBJ whole genome shotgun (WGS) entry which is preliminary data.</text>
</comment>
<dbReference type="InterPro" id="IPR003833">
    <property type="entry name" value="CT_C_D"/>
</dbReference>
<keyword evidence="4" id="KW-1133">Transmembrane helix</keyword>
<dbReference type="SUPFAM" id="SSF50891">
    <property type="entry name" value="Cyclophilin-like"/>
    <property type="match status" value="1"/>
</dbReference>
<dbReference type="PANTHER" id="PTHR34698">
    <property type="entry name" value="5-OXOPROLINASE SUBUNIT B"/>
    <property type="match status" value="1"/>
</dbReference>
<evidence type="ECO:0000313" key="6">
    <source>
        <dbReference type="EMBL" id="GAA4238828.1"/>
    </source>
</evidence>
<keyword evidence="3" id="KW-0067">ATP-binding</keyword>
<keyword evidence="4" id="KW-0812">Transmembrane</keyword>
<evidence type="ECO:0000313" key="7">
    <source>
        <dbReference type="Proteomes" id="UP001501496"/>
    </source>
</evidence>
<keyword evidence="2" id="KW-0378">Hydrolase</keyword>
<feature type="transmembrane region" description="Helical" evidence="4">
    <location>
        <begin position="129"/>
        <end position="151"/>
    </location>
</feature>
<keyword evidence="4" id="KW-0472">Membrane</keyword>
<name>A0ABP8CFY6_9FLAO</name>